<dbReference type="KEGG" id="llu:AKJ09_00309"/>
<name>A0A0K1PJE3_9BACT</name>
<dbReference type="EMBL" id="CP012333">
    <property type="protein sequence ID" value="AKU93645.1"/>
    <property type="molecule type" value="Genomic_DNA"/>
</dbReference>
<protein>
    <submittedName>
        <fullName evidence="1">Uncharacterized protein</fullName>
    </submittedName>
</protein>
<organism evidence="1 2">
    <name type="scientific">Labilithrix luteola</name>
    <dbReference type="NCBI Taxonomy" id="1391654"/>
    <lineage>
        <taxon>Bacteria</taxon>
        <taxon>Pseudomonadati</taxon>
        <taxon>Myxococcota</taxon>
        <taxon>Polyangia</taxon>
        <taxon>Polyangiales</taxon>
        <taxon>Labilitrichaceae</taxon>
        <taxon>Labilithrix</taxon>
    </lineage>
</organism>
<keyword evidence="2" id="KW-1185">Reference proteome</keyword>
<accession>A0A0K1PJE3</accession>
<dbReference type="AlphaFoldDB" id="A0A0K1PJE3"/>
<sequence>MVITGCGQKAEPPSDQGQHLTTAQAASLTQSKTLLGKRVTVEGYPALCSMGHRYRAGDPVSLEVHTEPDCHGPRIVNIDLPAMSAAPGIGGMGPKPRNRLLVETNFDNSNIKFLTDDYQTVPAKTKLSVSGDVAYPIANEEPPFFPTLNAPSLKVASGS</sequence>
<dbReference type="STRING" id="1391654.AKJ09_00309"/>
<evidence type="ECO:0000313" key="2">
    <source>
        <dbReference type="Proteomes" id="UP000064967"/>
    </source>
</evidence>
<proteinExistence type="predicted"/>
<reference evidence="1 2" key="1">
    <citation type="submission" date="2015-08" db="EMBL/GenBank/DDBJ databases">
        <authorList>
            <person name="Babu N.S."/>
            <person name="Beckwith C.J."/>
            <person name="Beseler K.G."/>
            <person name="Brison A."/>
            <person name="Carone J.V."/>
            <person name="Caskin T.P."/>
            <person name="Diamond M."/>
            <person name="Durham M.E."/>
            <person name="Foxe J.M."/>
            <person name="Go M."/>
            <person name="Henderson B.A."/>
            <person name="Jones I.B."/>
            <person name="McGettigan J.A."/>
            <person name="Micheletti S.J."/>
            <person name="Nasrallah M.E."/>
            <person name="Ortiz D."/>
            <person name="Piller C.R."/>
            <person name="Privatt S.R."/>
            <person name="Schneider S.L."/>
            <person name="Sharp S."/>
            <person name="Smith T.C."/>
            <person name="Stanton J.D."/>
            <person name="Ullery H.E."/>
            <person name="Wilson R.J."/>
            <person name="Serrano M.G."/>
            <person name="Buck G."/>
            <person name="Lee V."/>
            <person name="Wang Y."/>
            <person name="Carvalho R."/>
            <person name="Voegtly L."/>
            <person name="Shi R."/>
            <person name="Duckworth R."/>
            <person name="Johnson A."/>
            <person name="Loviza R."/>
            <person name="Walstead R."/>
            <person name="Shah Z."/>
            <person name="Kiflezghi M."/>
            <person name="Wade K."/>
            <person name="Ball S.L."/>
            <person name="Bradley K.W."/>
            <person name="Asai D.J."/>
            <person name="Bowman C.A."/>
            <person name="Russell D.A."/>
            <person name="Pope W.H."/>
            <person name="Jacobs-Sera D."/>
            <person name="Hendrix R.W."/>
            <person name="Hatfull G.F."/>
        </authorList>
    </citation>
    <scope>NUCLEOTIDE SEQUENCE [LARGE SCALE GENOMIC DNA]</scope>
    <source>
        <strain evidence="1 2">DSM 27648</strain>
    </source>
</reference>
<evidence type="ECO:0000313" key="1">
    <source>
        <dbReference type="EMBL" id="AKU93645.1"/>
    </source>
</evidence>
<dbReference type="Proteomes" id="UP000064967">
    <property type="component" value="Chromosome"/>
</dbReference>
<gene>
    <name evidence="1" type="ORF">AKJ09_00309</name>
</gene>